<evidence type="ECO:0008006" key="4">
    <source>
        <dbReference type="Google" id="ProtNLM"/>
    </source>
</evidence>
<name>A0AAV2ZNA7_9STRA</name>
<dbReference type="AlphaFoldDB" id="A0AAV2ZNA7"/>
<sequence>MLAVTYFNFDDPLGLLNYLTVIFMYSATTTFLETNHSFIGAGYVLLSLPFAYGVFRMLFSLVRKRKIAGKPVPKNQIANEDKVAVSKCQFMFGWLDDIAINGKRVTETIEVALQTYQAYHNSKYIANALVNQLYAVCIFINCWSTSLIYYVWEHRRGDAIMARFFIVLADVVLDFFGEWCYKGC</sequence>
<keyword evidence="3" id="KW-1185">Reference proteome</keyword>
<proteinExistence type="predicted"/>
<accession>A0AAV2ZNA7</accession>
<keyword evidence="1" id="KW-0812">Transmembrane</keyword>
<dbReference type="Proteomes" id="UP001146120">
    <property type="component" value="Unassembled WGS sequence"/>
</dbReference>
<keyword evidence="1" id="KW-0472">Membrane</keyword>
<comment type="caution">
    <text evidence="2">The sequence shown here is derived from an EMBL/GenBank/DDBJ whole genome shotgun (WGS) entry which is preliminary data.</text>
</comment>
<evidence type="ECO:0000313" key="2">
    <source>
        <dbReference type="EMBL" id="DBA05374.1"/>
    </source>
</evidence>
<keyword evidence="1" id="KW-1133">Transmembrane helix</keyword>
<protein>
    <recommendedName>
        <fullName evidence="4">XK-related protein</fullName>
    </recommendedName>
</protein>
<gene>
    <name evidence="2" type="ORF">N0F65_007536</name>
</gene>
<reference evidence="2" key="2">
    <citation type="journal article" date="2023" name="Microbiol Resour">
        <title>Decontamination and Annotation of the Draft Genome Sequence of the Oomycete Lagenidium giganteum ARSEF 373.</title>
        <authorList>
            <person name="Morgan W.R."/>
            <person name="Tartar A."/>
        </authorList>
    </citation>
    <scope>NUCLEOTIDE SEQUENCE</scope>
    <source>
        <strain evidence="2">ARSEF 373</strain>
    </source>
</reference>
<organism evidence="2 3">
    <name type="scientific">Lagenidium giganteum</name>
    <dbReference type="NCBI Taxonomy" id="4803"/>
    <lineage>
        <taxon>Eukaryota</taxon>
        <taxon>Sar</taxon>
        <taxon>Stramenopiles</taxon>
        <taxon>Oomycota</taxon>
        <taxon>Peronosporomycetes</taxon>
        <taxon>Pythiales</taxon>
        <taxon>Pythiaceae</taxon>
    </lineage>
</organism>
<feature type="transmembrane region" description="Helical" evidence="1">
    <location>
        <begin position="164"/>
        <end position="181"/>
    </location>
</feature>
<dbReference type="EMBL" id="DAKRPA010000001">
    <property type="protein sequence ID" value="DBA05374.1"/>
    <property type="molecule type" value="Genomic_DNA"/>
</dbReference>
<feature type="transmembrane region" description="Helical" evidence="1">
    <location>
        <begin position="38"/>
        <end position="59"/>
    </location>
</feature>
<feature type="transmembrane region" description="Helical" evidence="1">
    <location>
        <begin position="12"/>
        <end position="32"/>
    </location>
</feature>
<reference evidence="2" key="1">
    <citation type="submission" date="2022-11" db="EMBL/GenBank/DDBJ databases">
        <authorList>
            <person name="Morgan W.R."/>
            <person name="Tartar A."/>
        </authorList>
    </citation>
    <scope>NUCLEOTIDE SEQUENCE</scope>
    <source>
        <strain evidence="2">ARSEF 373</strain>
    </source>
</reference>
<evidence type="ECO:0000313" key="3">
    <source>
        <dbReference type="Proteomes" id="UP001146120"/>
    </source>
</evidence>
<evidence type="ECO:0000256" key="1">
    <source>
        <dbReference type="SAM" id="Phobius"/>
    </source>
</evidence>
<feature type="transmembrane region" description="Helical" evidence="1">
    <location>
        <begin position="133"/>
        <end position="152"/>
    </location>
</feature>